<evidence type="ECO:0000256" key="4">
    <source>
        <dbReference type="ARBA" id="ARBA00023163"/>
    </source>
</evidence>
<keyword evidence="2" id="KW-0805">Transcription regulation</keyword>
<dbReference type="Pfam" id="PF00126">
    <property type="entry name" value="HTH_1"/>
    <property type="match status" value="1"/>
</dbReference>
<dbReference type="InterPro" id="IPR036390">
    <property type="entry name" value="WH_DNA-bd_sf"/>
</dbReference>
<evidence type="ECO:0000256" key="1">
    <source>
        <dbReference type="ARBA" id="ARBA00009437"/>
    </source>
</evidence>
<dbReference type="PANTHER" id="PTHR30427">
    <property type="entry name" value="TRANSCRIPTIONAL ACTIVATOR PROTEIN LYSR"/>
    <property type="match status" value="1"/>
</dbReference>
<proteinExistence type="inferred from homology"/>
<dbReference type="SUPFAM" id="SSF53850">
    <property type="entry name" value="Periplasmic binding protein-like II"/>
    <property type="match status" value="1"/>
</dbReference>
<comment type="similarity">
    <text evidence="1">Belongs to the LysR transcriptional regulatory family.</text>
</comment>
<dbReference type="PRINTS" id="PR00039">
    <property type="entry name" value="HTHLYSR"/>
</dbReference>
<reference evidence="6" key="1">
    <citation type="submission" date="2020-10" db="EMBL/GenBank/DDBJ databases">
        <title>Bacterium isolated from coastal waters sediment.</title>
        <authorList>
            <person name="Chen R.-J."/>
            <person name="Lu D.-C."/>
            <person name="Zhu K.-L."/>
            <person name="Du Z.-J."/>
        </authorList>
    </citation>
    <scope>NUCLEOTIDE SEQUENCE</scope>
    <source>
        <strain evidence="6">N1Y112</strain>
    </source>
</reference>
<dbReference type="InterPro" id="IPR005119">
    <property type="entry name" value="LysR_subst-bd"/>
</dbReference>
<dbReference type="Proteomes" id="UP000640333">
    <property type="component" value="Unassembled WGS sequence"/>
</dbReference>
<comment type="caution">
    <text evidence="6">The sequence shown here is derived from an EMBL/GenBank/DDBJ whole genome shotgun (WGS) entry which is preliminary data.</text>
</comment>
<sequence length="315" mass="35474">MNLSIRQLQAFREVMRTGSISEAARALNRTQPAVSSLIASLEEELGLTLFERQRGRLVRKPEAQFFLEETEAVLERLAHTSRTMKELASLKEGRLRIACMPASSQFMMPRLVADFVQDKPQVKISLMMRASAIIEEWVASQQYDLGLAETPPPNSALAMQNFELSCVCALRHDDPLAEKALITPQDLSGKPLAVLQEDHPNLIASREAFRKEKAVFEPRFELRNFQPALKLVEEKLCYCICDPITASSYYDYHQVEPQLVFRPFAPVVPLMVSILTPAHRPQSLLASAFIDILVEEINRIETLFAGDGSSGFEVR</sequence>
<keyword evidence="7" id="KW-1185">Reference proteome</keyword>
<evidence type="ECO:0000259" key="5">
    <source>
        <dbReference type="PROSITE" id="PS50931"/>
    </source>
</evidence>
<evidence type="ECO:0000313" key="7">
    <source>
        <dbReference type="Proteomes" id="UP000640333"/>
    </source>
</evidence>
<feature type="domain" description="HTH lysR-type" evidence="5">
    <location>
        <begin position="1"/>
        <end position="58"/>
    </location>
</feature>
<protein>
    <submittedName>
        <fullName evidence="6">LysR family transcriptional regulator</fullName>
    </submittedName>
</protein>
<dbReference type="AlphaFoldDB" id="A0A8J7FQ26"/>
<dbReference type="Gene3D" id="3.40.190.290">
    <property type="match status" value="1"/>
</dbReference>
<dbReference type="Gene3D" id="1.10.10.10">
    <property type="entry name" value="Winged helix-like DNA-binding domain superfamily/Winged helix DNA-binding domain"/>
    <property type="match status" value="1"/>
</dbReference>
<name>A0A8J7FQ26_9GAMM</name>
<dbReference type="GO" id="GO:0003700">
    <property type="term" value="F:DNA-binding transcription factor activity"/>
    <property type="evidence" value="ECO:0007669"/>
    <property type="project" value="InterPro"/>
</dbReference>
<dbReference type="EMBL" id="JADEYS010000012">
    <property type="protein sequence ID" value="MBE9398082.1"/>
    <property type="molecule type" value="Genomic_DNA"/>
</dbReference>
<evidence type="ECO:0000256" key="3">
    <source>
        <dbReference type="ARBA" id="ARBA00023125"/>
    </source>
</evidence>
<dbReference type="Pfam" id="PF03466">
    <property type="entry name" value="LysR_substrate"/>
    <property type="match status" value="1"/>
</dbReference>
<dbReference type="PANTHER" id="PTHR30427:SF1">
    <property type="entry name" value="TRANSCRIPTIONAL ACTIVATOR PROTEIN LYSR"/>
    <property type="match status" value="1"/>
</dbReference>
<dbReference type="GO" id="GO:0043565">
    <property type="term" value="F:sequence-specific DNA binding"/>
    <property type="evidence" value="ECO:0007669"/>
    <property type="project" value="TreeGrafter"/>
</dbReference>
<dbReference type="SUPFAM" id="SSF46785">
    <property type="entry name" value="Winged helix' DNA-binding domain"/>
    <property type="match status" value="1"/>
</dbReference>
<evidence type="ECO:0000313" key="6">
    <source>
        <dbReference type="EMBL" id="MBE9398082.1"/>
    </source>
</evidence>
<organism evidence="6 7">
    <name type="scientific">Pontibacterium sinense</name>
    <dbReference type="NCBI Taxonomy" id="2781979"/>
    <lineage>
        <taxon>Bacteria</taxon>
        <taxon>Pseudomonadati</taxon>
        <taxon>Pseudomonadota</taxon>
        <taxon>Gammaproteobacteria</taxon>
        <taxon>Oceanospirillales</taxon>
        <taxon>Oceanospirillaceae</taxon>
        <taxon>Pontibacterium</taxon>
    </lineage>
</organism>
<dbReference type="PROSITE" id="PS50931">
    <property type="entry name" value="HTH_LYSR"/>
    <property type="match status" value="1"/>
</dbReference>
<dbReference type="InterPro" id="IPR036388">
    <property type="entry name" value="WH-like_DNA-bd_sf"/>
</dbReference>
<evidence type="ECO:0000256" key="2">
    <source>
        <dbReference type="ARBA" id="ARBA00023015"/>
    </source>
</evidence>
<accession>A0A8J7FQ26</accession>
<gene>
    <name evidence="6" type="ORF">IOQ59_12510</name>
</gene>
<keyword evidence="3" id="KW-0238">DNA-binding</keyword>
<keyword evidence="4" id="KW-0804">Transcription</keyword>
<dbReference type="InterPro" id="IPR000847">
    <property type="entry name" value="LysR_HTH_N"/>
</dbReference>
<dbReference type="RefSeq" id="WP_193953718.1">
    <property type="nucleotide sequence ID" value="NZ_JADEYS010000012.1"/>
</dbReference>
<dbReference type="GO" id="GO:0010628">
    <property type="term" value="P:positive regulation of gene expression"/>
    <property type="evidence" value="ECO:0007669"/>
    <property type="project" value="TreeGrafter"/>
</dbReference>